<proteinExistence type="predicted"/>
<reference evidence="1" key="1">
    <citation type="submission" date="2023-08" db="EMBL/GenBank/DDBJ databases">
        <title>Comparative genomics and taxonomic characterization of three novel marine species of genus Marivirga.</title>
        <authorList>
            <person name="Muhammad N."/>
            <person name="Kim S.-G."/>
        </authorList>
    </citation>
    <scope>NUCLEOTIDE SEQUENCE [LARGE SCALE GENOMIC DNA]</scope>
    <source>
        <strain evidence="1">ABR2-2</strain>
    </source>
</reference>
<name>A0AA51N9H1_9BACT</name>
<organism evidence="1 2">
    <name type="scientific">Marivirga arenosa</name>
    <dbReference type="NCBI Taxonomy" id="3059076"/>
    <lineage>
        <taxon>Bacteria</taxon>
        <taxon>Pseudomonadati</taxon>
        <taxon>Bacteroidota</taxon>
        <taxon>Cytophagia</taxon>
        <taxon>Cytophagales</taxon>
        <taxon>Marivirgaceae</taxon>
        <taxon>Marivirga</taxon>
    </lineage>
</organism>
<keyword evidence="2" id="KW-1185">Reference proteome</keyword>
<dbReference type="EMBL" id="CP129970">
    <property type="protein sequence ID" value="WMN06975.1"/>
    <property type="molecule type" value="Genomic_DNA"/>
</dbReference>
<sequence length="133" mass="15817">MYTTKTNKDLLSTLKFELELLDGAELKDYNTQLETLLSSYLNLELYNNTVVNFRLEYIRKLFQISQKLRDYLSKPDTSISDILALKNGKGVITYYKYLLQYRDVIKPLYLVINEELKQSLYYQYSTIDNIRDI</sequence>
<dbReference type="AlphaFoldDB" id="A0AA51N9H1"/>
<evidence type="ECO:0000313" key="2">
    <source>
        <dbReference type="Proteomes" id="UP001244443"/>
    </source>
</evidence>
<gene>
    <name evidence="1" type="ORF">QYS48_34465</name>
</gene>
<dbReference type="Proteomes" id="UP001244443">
    <property type="component" value="Chromosome"/>
</dbReference>
<evidence type="ECO:0000313" key="1">
    <source>
        <dbReference type="EMBL" id="WMN06975.1"/>
    </source>
</evidence>
<dbReference type="RefSeq" id="WP_308356973.1">
    <property type="nucleotide sequence ID" value="NZ_CP129970.2"/>
</dbReference>
<protein>
    <submittedName>
        <fullName evidence="1">Uncharacterized protein</fullName>
    </submittedName>
</protein>
<accession>A0AA51N9H1</accession>